<dbReference type="Proteomes" id="UP000070121">
    <property type="component" value="Unassembled WGS sequence"/>
</dbReference>
<evidence type="ECO:0000313" key="3">
    <source>
        <dbReference type="Proteomes" id="UP000070121"/>
    </source>
</evidence>
<accession>A0A135UU25</accession>
<name>A0A135UU25_9PEZI</name>
<protein>
    <submittedName>
        <fullName evidence="2">Uncharacterized protein</fullName>
    </submittedName>
</protein>
<dbReference type="EMBL" id="JFFI01001037">
    <property type="protein sequence ID" value="KXH63857.1"/>
    <property type="molecule type" value="Genomic_DNA"/>
</dbReference>
<keyword evidence="3" id="KW-1185">Reference proteome</keyword>
<reference evidence="2 3" key="1">
    <citation type="submission" date="2014-02" db="EMBL/GenBank/DDBJ databases">
        <title>The genome sequence of Colletotrichum salicis CBS 607.94.</title>
        <authorList>
            <person name="Baroncelli R."/>
            <person name="Thon M.R."/>
        </authorList>
    </citation>
    <scope>NUCLEOTIDE SEQUENCE [LARGE SCALE GENOMIC DNA]</scope>
    <source>
        <strain evidence="2 3">CBS 607.94</strain>
    </source>
</reference>
<gene>
    <name evidence="2" type="ORF">CSAL01_06903</name>
</gene>
<sequence>MVIGASGQRSPSVPRTHFRPCTQTTDGIGLGFLALGGFRGASHARCKNSGPDVSDSSVAVLPSNPPCPPGFFPPSGCYAVGFPPDLEQNWGLWDSVGPPPPSVPPAAGWISSAEAGAVSVRQPPGTVASNGFEVHGLGCTASLTYFVLPAYLPHTPDLLSVYD</sequence>
<proteinExistence type="predicted"/>
<feature type="region of interest" description="Disordered" evidence="1">
    <location>
        <begin position="1"/>
        <end position="20"/>
    </location>
</feature>
<evidence type="ECO:0000313" key="2">
    <source>
        <dbReference type="EMBL" id="KXH63857.1"/>
    </source>
</evidence>
<evidence type="ECO:0000256" key="1">
    <source>
        <dbReference type="SAM" id="MobiDB-lite"/>
    </source>
</evidence>
<organism evidence="2 3">
    <name type="scientific">Colletotrichum salicis</name>
    <dbReference type="NCBI Taxonomy" id="1209931"/>
    <lineage>
        <taxon>Eukaryota</taxon>
        <taxon>Fungi</taxon>
        <taxon>Dikarya</taxon>
        <taxon>Ascomycota</taxon>
        <taxon>Pezizomycotina</taxon>
        <taxon>Sordariomycetes</taxon>
        <taxon>Hypocreomycetidae</taxon>
        <taxon>Glomerellales</taxon>
        <taxon>Glomerellaceae</taxon>
        <taxon>Colletotrichum</taxon>
        <taxon>Colletotrichum acutatum species complex</taxon>
    </lineage>
</organism>
<comment type="caution">
    <text evidence="2">The sequence shown here is derived from an EMBL/GenBank/DDBJ whole genome shotgun (WGS) entry which is preliminary data.</text>
</comment>
<dbReference type="AlphaFoldDB" id="A0A135UU25"/>